<feature type="compositionally biased region" description="Pro residues" evidence="10">
    <location>
        <begin position="550"/>
        <end position="570"/>
    </location>
</feature>
<keyword evidence="8 9" id="KW-0289">Folate biosynthesis</keyword>
<dbReference type="Gene3D" id="3.30.1130.10">
    <property type="match status" value="1"/>
</dbReference>
<dbReference type="NCBIfam" id="TIGR00525">
    <property type="entry name" value="folB"/>
    <property type="match status" value="1"/>
</dbReference>
<dbReference type="Pfam" id="PF01288">
    <property type="entry name" value="HPPK"/>
    <property type="match status" value="1"/>
</dbReference>
<dbReference type="Gene3D" id="3.30.70.560">
    <property type="entry name" value="7,8-Dihydro-6-hydroxymethylpterin-pyrophosphokinase HPPK"/>
    <property type="match status" value="1"/>
</dbReference>
<comment type="catalytic activity">
    <reaction evidence="9">
        <text>7,8-dihydroneopterin = 6-hydroxymethyl-7,8-dihydropterin + glycolaldehyde</text>
        <dbReference type="Rhea" id="RHEA:10540"/>
        <dbReference type="ChEBI" id="CHEBI:17001"/>
        <dbReference type="ChEBI" id="CHEBI:17071"/>
        <dbReference type="ChEBI" id="CHEBI:44841"/>
        <dbReference type="EC" id="4.1.2.25"/>
    </reaction>
</comment>
<dbReference type="CDD" id="cd00534">
    <property type="entry name" value="DHNA_DHNTPE"/>
    <property type="match status" value="1"/>
</dbReference>
<dbReference type="EC" id="4.1.2.25" evidence="9"/>
<keyword evidence="5" id="KW-0547">Nucleotide-binding</keyword>
<dbReference type="InterPro" id="IPR006156">
    <property type="entry name" value="Dihydroneopterin_aldolase"/>
</dbReference>
<organism evidence="12 13">
    <name type="scientific">Isoptericola chiayiensis</name>
    <dbReference type="NCBI Taxonomy" id="579446"/>
    <lineage>
        <taxon>Bacteria</taxon>
        <taxon>Bacillati</taxon>
        <taxon>Actinomycetota</taxon>
        <taxon>Actinomycetes</taxon>
        <taxon>Micrococcales</taxon>
        <taxon>Promicromonosporaceae</taxon>
        <taxon>Isoptericola</taxon>
    </lineage>
</organism>
<feature type="region of interest" description="Disordered" evidence="10">
    <location>
        <begin position="395"/>
        <end position="673"/>
    </location>
</feature>
<dbReference type="PROSITE" id="PS00794">
    <property type="entry name" value="HPPK"/>
    <property type="match status" value="1"/>
</dbReference>
<feature type="compositionally biased region" description="Polar residues" evidence="10">
    <location>
        <begin position="416"/>
        <end position="425"/>
    </location>
</feature>
<feature type="compositionally biased region" description="Pro residues" evidence="10">
    <location>
        <begin position="660"/>
        <end position="673"/>
    </location>
</feature>
<evidence type="ECO:0000256" key="8">
    <source>
        <dbReference type="ARBA" id="ARBA00022909"/>
    </source>
</evidence>
<dbReference type="EMBL" id="BAABID010000004">
    <property type="protein sequence ID" value="GAA4718877.1"/>
    <property type="molecule type" value="Genomic_DNA"/>
</dbReference>
<proteinExistence type="inferred from homology"/>
<comment type="catalytic activity">
    <reaction evidence="1">
        <text>6-hydroxymethyl-7,8-dihydropterin + ATP = (7,8-dihydropterin-6-yl)methyl diphosphate + AMP + H(+)</text>
        <dbReference type="Rhea" id="RHEA:11412"/>
        <dbReference type="ChEBI" id="CHEBI:15378"/>
        <dbReference type="ChEBI" id="CHEBI:30616"/>
        <dbReference type="ChEBI" id="CHEBI:44841"/>
        <dbReference type="ChEBI" id="CHEBI:72950"/>
        <dbReference type="ChEBI" id="CHEBI:456215"/>
        <dbReference type="EC" id="2.7.6.3"/>
    </reaction>
</comment>
<dbReference type="NCBIfam" id="TIGR00526">
    <property type="entry name" value="folB_dom"/>
    <property type="match status" value="1"/>
</dbReference>
<evidence type="ECO:0000256" key="3">
    <source>
        <dbReference type="ARBA" id="ARBA00009640"/>
    </source>
</evidence>
<evidence type="ECO:0000256" key="7">
    <source>
        <dbReference type="ARBA" id="ARBA00022840"/>
    </source>
</evidence>
<gene>
    <name evidence="12" type="ORF">GCM10023216_04210</name>
</gene>
<sequence>MSDDAVPGPDGRPLDRIRLTGVTATGRHGVLPAERDEGQTFAADVVLHLDTRPAAGSDDLAATVSYADVAEDVHDVLAGEPVDLVETLAERIAAVALSYEAVQAVDVRVHKPQAPISVPFDDVVVEVRRDREHLPVVEVPWAVQQEAAGATPEPARDAAVPEPVVPAPAPEPVHAPVPAPPPAPVPAPLAAEGDGEQAGAAQDGDPQEAPEEQDGPTDVLDRAPEAPVEAVLALGANVGDPQGTLRAAVTDLDRIPGLQVMEVSPLARTAAVGPEQPDYLNAVLLVRTTLPPRDLLGACQEVELLHGRVREERWGPRTLDVDLVQYGDLVASAEDLELPHPRARERAFVLVPWTEVEPDAVLVGLGGGPVSQLAATAPDRSGIRWLALDWLTEPTSSGAVPQAPSRPVPAQPPSGAVQQPSSGQASEPLAPSRPPSHPVPAQPPSTGAQRSAEAPPHAAPPRDQVEEPASVEPAQPGTGAYVPEVTAFAPPAPSSAPAPATAPPAVYADPLPERQEPPAYVPEAQSPSSVPGSLPERTSATTDRTAQPADPTPPAGATPAPAPYAPPAPAAPRSAEQATVPAPQQHPQPYRPEQHGEQYVPEPHQQEQYRPETYQPEQYRPEVYEPETYQPEQYQPEQRAPEPYAPEQYRPPQGPAAHAPIPPAPDAEPPGRA</sequence>
<comment type="similarity">
    <text evidence="3">In the N-terminal section; belongs to the DHNA family.</text>
</comment>
<dbReference type="InterPro" id="IPR035907">
    <property type="entry name" value="Hppk_sf"/>
</dbReference>
<dbReference type="InterPro" id="IPR043133">
    <property type="entry name" value="GTP-CH-I_C/QueF"/>
</dbReference>
<feature type="compositionally biased region" description="Polar residues" evidence="10">
    <location>
        <begin position="525"/>
        <end position="539"/>
    </location>
</feature>
<evidence type="ECO:0000256" key="10">
    <source>
        <dbReference type="SAM" id="MobiDB-lite"/>
    </source>
</evidence>
<reference evidence="13" key="1">
    <citation type="journal article" date="2019" name="Int. J. Syst. Evol. Microbiol.">
        <title>The Global Catalogue of Microorganisms (GCM) 10K type strain sequencing project: providing services to taxonomists for standard genome sequencing and annotation.</title>
        <authorList>
            <consortium name="The Broad Institute Genomics Platform"/>
            <consortium name="The Broad Institute Genome Sequencing Center for Infectious Disease"/>
            <person name="Wu L."/>
            <person name="Ma J."/>
        </authorList>
    </citation>
    <scope>NUCLEOTIDE SEQUENCE [LARGE SCALE GENOMIC DNA]</scope>
    <source>
        <strain evidence="13">JCM 18063</strain>
    </source>
</reference>
<evidence type="ECO:0000256" key="9">
    <source>
        <dbReference type="RuleBase" id="RU362079"/>
    </source>
</evidence>
<dbReference type="InterPro" id="IPR000550">
    <property type="entry name" value="Hppk"/>
</dbReference>
<evidence type="ECO:0000256" key="4">
    <source>
        <dbReference type="ARBA" id="ARBA00022679"/>
    </source>
</evidence>
<dbReference type="SMART" id="SM00905">
    <property type="entry name" value="FolB"/>
    <property type="match status" value="1"/>
</dbReference>
<feature type="compositionally biased region" description="Low complexity" evidence="10">
    <location>
        <begin position="626"/>
        <end position="642"/>
    </location>
</feature>
<evidence type="ECO:0000259" key="11">
    <source>
        <dbReference type="PROSITE" id="PS00794"/>
    </source>
</evidence>
<dbReference type="SUPFAM" id="SSF55083">
    <property type="entry name" value="6-hydroxymethyl-7,8-dihydropterin pyrophosphokinase, HPPK"/>
    <property type="match status" value="1"/>
</dbReference>
<dbReference type="SUPFAM" id="SSF55620">
    <property type="entry name" value="Tetrahydrobiopterin biosynthesis enzymes-like"/>
    <property type="match status" value="1"/>
</dbReference>
<dbReference type="InterPro" id="IPR006157">
    <property type="entry name" value="FolB_dom"/>
</dbReference>
<evidence type="ECO:0000313" key="12">
    <source>
        <dbReference type="EMBL" id="GAA4718877.1"/>
    </source>
</evidence>
<feature type="compositionally biased region" description="Pro residues" evidence="10">
    <location>
        <begin position="431"/>
        <end position="443"/>
    </location>
</feature>
<keyword evidence="6" id="KW-0418">Kinase</keyword>
<evidence type="ECO:0000256" key="2">
    <source>
        <dbReference type="ARBA" id="ARBA00005051"/>
    </source>
</evidence>
<evidence type="ECO:0000256" key="5">
    <source>
        <dbReference type="ARBA" id="ARBA00022741"/>
    </source>
</evidence>
<evidence type="ECO:0000256" key="1">
    <source>
        <dbReference type="ARBA" id="ARBA00000198"/>
    </source>
</evidence>
<feature type="domain" description="7,8-dihydro-6-hydroxymethylpterin-pyrophosphokinase" evidence="11">
    <location>
        <begin position="313"/>
        <end position="324"/>
    </location>
</feature>
<accession>A0ABP8Y2R8</accession>
<dbReference type="NCBIfam" id="TIGR01498">
    <property type="entry name" value="folK"/>
    <property type="match status" value="1"/>
</dbReference>
<keyword evidence="9" id="KW-0456">Lyase</keyword>
<name>A0ABP8Y2R8_9MICO</name>
<comment type="pathway">
    <text evidence="2">Cofactor biosynthesis; tetrahydrofolate biosynthesis; 2-amino-4-hydroxy-6-hydroxymethyl-7,8-dihydropteridine diphosphate from 7,8-dihydroneopterin triphosphate: step 4/4.</text>
</comment>
<comment type="similarity">
    <text evidence="9">Belongs to the DHNA family.</text>
</comment>
<dbReference type="RefSeq" id="WP_172148880.1">
    <property type="nucleotide sequence ID" value="NZ_BAABID010000004.1"/>
</dbReference>
<feature type="region of interest" description="Disordered" evidence="10">
    <location>
        <begin position="147"/>
        <end position="221"/>
    </location>
</feature>
<dbReference type="Proteomes" id="UP001500956">
    <property type="component" value="Unassembled WGS sequence"/>
</dbReference>
<comment type="pathway">
    <text evidence="9">Cofactor biosynthesis; tetrahydrofolate biosynthesis; 2-amino-4-hydroxy-6-hydroxymethyl-7,8-dihydropteridine diphosphate from 7,8-dihydroneopterin triphosphate: step 3/4.</text>
</comment>
<keyword evidence="13" id="KW-1185">Reference proteome</keyword>
<feature type="compositionally biased region" description="Low complexity" evidence="10">
    <location>
        <begin position="188"/>
        <end position="204"/>
    </location>
</feature>
<feature type="compositionally biased region" description="Pro residues" evidence="10">
    <location>
        <begin position="490"/>
        <end position="502"/>
    </location>
</feature>
<protein>
    <recommendedName>
        <fullName evidence="9">Bifunctional folate synthesis protein</fullName>
    </recommendedName>
    <domain>
        <recommendedName>
            <fullName evidence="9">Dihydroneopterin aldolase</fullName>
            <shortName evidence="9">DHNA</shortName>
            <ecNumber evidence="9">4.1.2.25</ecNumber>
        </recommendedName>
        <alternativeName>
            <fullName evidence="9">7,8-dihydroneopterin aldolase</fullName>
        </alternativeName>
    </domain>
    <domain>
        <recommendedName>
            <fullName evidence="9">2-amino-4-hydroxy-6-hydroxymethyldihydropteridine pyrophosphokinase</fullName>
            <ecNumber evidence="9">2.7.6.3</ecNumber>
        </recommendedName>
        <alternativeName>
            <fullName evidence="9">6-hydroxymethyl-7,8-dihydropterin pyrophosphokinase</fullName>
            <shortName evidence="9">PPPK</shortName>
        </alternativeName>
        <alternativeName>
            <fullName evidence="9">7,8-dihydro-6-hydroxymethylpterin pyrophosphokinase</fullName>
            <shortName evidence="9">HPPK</shortName>
        </alternativeName>
    </domain>
</protein>
<dbReference type="EC" id="2.7.6.3" evidence="9"/>
<evidence type="ECO:0000313" key="13">
    <source>
        <dbReference type="Proteomes" id="UP001500956"/>
    </source>
</evidence>
<feature type="compositionally biased region" description="Acidic residues" evidence="10">
    <location>
        <begin position="205"/>
        <end position="215"/>
    </location>
</feature>
<keyword evidence="7" id="KW-0067">ATP-binding</keyword>
<dbReference type="PANTHER" id="PTHR43071">
    <property type="entry name" value="2-AMINO-4-HYDROXY-6-HYDROXYMETHYLDIHYDROPTERIDINE PYROPHOSPHOKINASE"/>
    <property type="match status" value="1"/>
</dbReference>
<evidence type="ECO:0000256" key="6">
    <source>
        <dbReference type="ARBA" id="ARBA00022777"/>
    </source>
</evidence>
<dbReference type="PANTHER" id="PTHR43071:SF1">
    <property type="entry name" value="2-AMINO-4-HYDROXY-6-HYDROXYMETHYLDIHYDROPTERIDINE PYROPHOSPHOKINASE"/>
    <property type="match status" value="1"/>
</dbReference>
<comment type="caution">
    <text evidence="12">The sequence shown here is derived from an EMBL/GenBank/DDBJ whole genome shotgun (WGS) entry which is preliminary data.</text>
</comment>
<feature type="compositionally biased region" description="Low complexity" evidence="10">
    <location>
        <begin position="540"/>
        <end position="549"/>
    </location>
</feature>
<dbReference type="Pfam" id="PF02152">
    <property type="entry name" value="FolB"/>
    <property type="match status" value="1"/>
</dbReference>
<feature type="compositionally biased region" description="Pro residues" evidence="10">
    <location>
        <begin position="163"/>
        <end position="187"/>
    </location>
</feature>
<keyword evidence="4" id="KW-0808">Transferase</keyword>
<dbReference type="CDD" id="cd00483">
    <property type="entry name" value="HPPK"/>
    <property type="match status" value="1"/>
</dbReference>
<comment type="function">
    <text evidence="9">Catalyzes the conversion of 7,8-dihydroneopterin to 6-hydroxymethyl-7,8-dihydropterin.</text>
</comment>